<feature type="domain" description="SH2" evidence="3">
    <location>
        <begin position="959"/>
        <end position="995"/>
    </location>
</feature>
<feature type="compositionally biased region" description="Low complexity" evidence="2">
    <location>
        <begin position="561"/>
        <end position="571"/>
    </location>
</feature>
<dbReference type="InterPro" id="IPR024983">
    <property type="entry name" value="CHAT_dom"/>
</dbReference>
<evidence type="ECO:0000256" key="2">
    <source>
        <dbReference type="SAM" id="MobiDB-lite"/>
    </source>
</evidence>
<dbReference type="Pfam" id="PF12770">
    <property type="entry name" value="CHAT"/>
    <property type="match status" value="1"/>
</dbReference>
<gene>
    <name evidence="4" type="ORF">Esi_0183_0042</name>
</gene>
<dbReference type="STRING" id="2880.D7FNY6"/>
<evidence type="ECO:0000259" key="3">
    <source>
        <dbReference type="PROSITE" id="PS50001"/>
    </source>
</evidence>
<feature type="region of interest" description="Disordered" evidence="2">
    <location>
        <begin position="580"/>
        <end position="704"/>
    </location>
</feature>
<feature type="compositionally biased region" description="Basic and acidic residues" evidence="2">
    <location>
        <begin position="861"/>
        <end position="870"/>
    </location>
</feature>
<proteinExistence type="predicted"/>
<dbReference type="Pfam" id="PF00017">
    <property type="entry name" value="SH2"/>
    <property type="match status" value="1"/>
</dbReference>
<evidence type="ECO:0000256" key="1">
    <source>
        <dbReference type="PROSITE-ProRule" id="PRU00191"/>
    </source>
</evidence>
<feature type="compositionally biased region" description="Polar residues" evidence="2">
    <location>
        <begin position="582"/>
        <end position="598"/>
    </location>
</feature>
<dbReference type="PROSITE" id="PS50001">
    <property type="entry name" value="SH2"/>
    <property type="match status" value="1"/>
</dbReference>
<feature type="compositionally biased region" description="Low complexity" evidence="2">
    <location>
        <begin position="1055"/>
        <end position="1065"/>
    </location>
</feature>
<dbReference type="InParanoid" id="D7FNY6"/>
<dbReference type="InterPro" id="IPR036860">
    <property type="entry name" value="SH2_dom_sf"/>
</dbReference>
<accession>D7FNY6</accession>
<reference evidence="4 5" key="1">
    <citation type="journal article" date="2010" name="Nature">
        <title>The Ectocarpus genome and the independent evolution of multicellularity in brown algae.</title>
        <authorList>
            <person name="Cock J.M."/>
            <person name="Sterck L."/>
            <person name="Rouze P."/>
            <person name="Scornet D."/>
            <person name="Allen A.E."/>
            <person name="Amoutzias G."/>
            <person name="Anthouard V."/>
            <person name="Artiguenave F."/>
            <person name="Aury J.M."/>
            <person name="Badger J.H."/>
            <person name="Beszteri B."/>
            <person name="Billiau K."/>
            <person name="Bonnet E."/>
            <person name="Bothwell J.H."/>
            <person name="Bowler C."/>
            <person name="Boyen C."/>
            <person name="Brownlee C."/>
            <person name="Carrano C.J."/>
            <person name="Charrier B."/>
            <person name="Cho G.Y."/>
            <person name="Coelho S.M."/>
            <person name="Collen J."/>
            <person name="Corre E."/>
            <person name="Da Silva C."/>
            <person name="Delage L."/>
            <person name="Delaroque N."/>
            <person name="Dittami S.M."/>
            <person name="Doulbeau S."/>
            <person name="Elias M."/>
            <person name="Farnham G."/>
            <person name="Gachon C.M."/>
            <person name="Gschloessl B."/>
            <person name="Heesch S."/>
            <person name="Jabbari K."/>
            <person name="Jubin C."/>
            <person name="Kawai H."/>
            <person name="Kimura K."/>
            <person name="Kloareg B."/>
            <person name="Kupper F.C."/>
            <person name="Lang D."/>
            <person name="Le Bail A."/>
            <person name="Leblanc C."/>
            <person name="Lerouge P."/>
            <person name="Lohr M."/>
            <person name="Lopez P.J."/>
            <person name="Martens C."/>
            <person name="Maumus F."/>
            <person name="Michel G."/>
            <person name="Miranda-Saavedra D."/>
            <person name="Morales J."/>
            <person name="Moreau H."/>
            <person name="Motomura T."/>
            <person name="Nagasato C."/>
            <person name="Napoli C.A."/>
            <person name="Nelson D.R."/>
            <person name="Nyvall-Collen P."/>
            <person name="Peters A.F."/>
            <person name="Pommier C."/>
            <person name="Potin P."/>
            <person name="Poulain J."/>
            <person name="Quesneville H."/>
            <person name="Read B."/>
            <person name="Rensing S.A."/>
            <person name="Ritter A."/>
            <person name="Rousvoal S."/>
            <person name="Samanta M."/>
            <person name="Samson G."/>
            <person name="Schroeder D.C."/>
            <person name="Segurens B."/>
            <person name="Strittmatter M."/>
            <person name="Tonon T."/>
            <person name="Tregear J.W."/>
            <person name="Valentin K."/>
            <person name="von Dassow P."/>
            <person name="Yamagishi T."/>
            <person name="Van de Peer Y."/>
            <person name="Wincker P."/>
        </authorList>
    </citation>
    <scope>NUCLEOTIDE SEQUENCE [LARGE SCALE GENOMIC DNA]</scope>
    <source>
        <strain evidence="5">Ec32 / CCAP1310/4</strain>
    </source>
</reference>
<dbReference type="EMBL" id="FN648312">
    <property type="protein sequence ID" value="CBJ30255.1"/>
    <property type="molecule type" value="Genomic_DNA"/>
</dbReference>
<keyword evidence="5" id="KW-1185">Reference proteome</keyword>
<feature type="region of interest" description="Disordered" evidence="2">
    <location>
        <begin position="552"/>
        <end position="571"/>
    </location>
</feature>
<dbReference type="InterPro" id="IPR027417">
    <property type="entry name" value="P-loop_NTPase"/>
</dbReference>
<evidence type="ECO:0000313" key="4">
    <source>
        <dbReference type="EMBL" id="CBJ30255.1"/>
    </source>
</evidence>
<dbReference type="eggNOG" id="ENOG502QV6X">
    <property type="taxonomic scope" value="Eukaryota"/>
</dbReference>
<feature type="region of interest" description="Disordered" evidence="2">
    <location>
        <begin position="1055"/>
        <end position="1080"/>
    </location>
</feature>
<dbReference type="SUPFAM" id="SSF52540">
    <property type="entry name" value="P-loop containing nucleoside triphosphate hydrolases"/>
    <property type="match status" value="1"/>
</dbReference>
<dbReference type="EMBL" id="FN649729">
    <property type="protein sequence ID" value="CBJ30255.1"/>
    <property type="molecule type" value="Genomic_DNA"/>
</dbReference>
<dbReference type="Proteomes" id="UP000002630">
    <property type="component" value="Linkage Group LG04"/>
</dbReference>
<feature type="compositionally biased region" description="Low complexity" evidence="2">
    <location>
        <begin position="687"/>
        <end position="702"/>
    </location>
</feature>
<feature type="compositionally biased region" description="Acidic residues" evidence="2">
    <location>
        <begin position="838"/>
        <end position="860"/>
    </location>
</feature>
<protein>
    <submittedName>
        <fullName evidence="4">SH2 domain containing protein</fullName>
    </submittedName>
</protein>
<dbReference type="InterPro" id="IPR000980">
    <property type="entry name" value="SH2"/>
</dbReference>
<feature type="region of interest" description="Disordered" evidence="2">
    <location>
        <begin position="834"/>
        <end position="878"/>
    </location>
</feature>
<organism evidence="4 5">
    <name type="scientific">Ectocarpus siliculosus</name>
    <name type="common">Brown alga</name>
    <name type="synonym">Conferva siliculosa</name>
    <dbReference type="NCBI Taxonomy" id="2880"/>
    <lineage>
        <taxon>Eukaryota</taxon>
        <taxon>Sar</taxon>
        <taxon>Stramenopiles</taxon>
        <taxon>Ochrophyta</taxon>
        <taxon>PX clade</taxon>
        <taxon>Phaeophyceae</taxon>
        <taxon>Ectocarpales</taxon>
        <taxon>Ectocarpaceae</taxon>
        <taxon>Ectocarpus</taxon>
    </lineage>
</organism>
<dbReference type="SUPFAM" id="SSF55550">
    <property type="entry name" value="SH2 domain"/>
    <property type="match status" value="1"/>
</dbReference>
<dbReference type="Gene3D" id="3.40.50.300">
    <property type="entry name" value="P-loop containing nucleotide triphosphate hydrolases"/>
    <property type="match status" value="1"/>
</dbReference>
<dbReference type="Gene3D" id="3.30.505.10">
    <property type="entry name" value="SH2 domain"/>
    <property type="match status" value="1"/>
</dbReference>
<dbReference type="OrthoDB" id="10003345at2759"/>
<evidence type="ECO:0000313" key="5">
    <source>
        <dbReference type="Proteomes" id="UP000002630"/>
    </source>
</evidence>
<keyword evidence="1" id="KW-0727">SH2 domain</keyword>
<dbReference type="AlphaFoldDB" id="D7FNY6"/>
<name>D7FNY6_ECTSI</name>
<sequence length="1080" mass="118748">MVLSLPASTRRANPDTGEMTRLGFIHAAPLVRFDHNRNMFRELKALRTCEELEFVRNKLRGFGRQIKFRAEVANAMNLTRLLHSGCLLLHYAGHGNDEYLAFESTTEWKCGIMEPLKVKYLKNLFRVDGIVKTQLVFISSCSSEASGNVFVAAGVPHVVAVKHNAGVTDGAAREFANVFYNALFENGGRSTVKQAFDMALNCVNATHLGAPKHEEDLFLLLPRDGNHDVRIFDTLPEGKLVDETHRLPPRPPCKKAVSSYMGPARVQHVVRLLLDERAACVTVTGDPGSGKTELAIQACDYVRYRHHFNSFLWADCDKAALDASPYNLVSSADRFYVLPNSPNGASGDSVSSEDLCRQIGVAIGIPQPGPSTTNELHQFIFPNTDSGQPSQKVLLVLDNVDSLLERGGDAQDRLVHLLGDLCSMGGGGHLKLLATSEYKLLSGNEVFHGGTERVAEVEPLETRHASELLIDNSPRDLQPEELGLQSGGLSKAHVVSAAQNHPVLKEVLEIAGGHPGTLVRLAPVLLNGPLDDACKLKEMATSCRADFRDKSYRRRGHRRSGSGTSAGSSSSLAMIAREMSEAGSSLGTSAPTSRSQCGSPAPATPSQRPAMGNAFSEDAGHGRDRKRVSLNRTNSSIDGSGGGGGGAAHAWPFPPYPDEEDGGGGLPRAHGSGPTGRCRNPRCHGRPQQQPSLGQQSGSPPGCCLRHQFAQELRDRVAMMHRRQMMAREALEEQPELPQMNMEQQHAWDMAEAAGVERGCRLLWVTATSNMANDWRRDNGGGGGNGWWASKRGEFVSWNHLREGLQRNLDVRMTVPCSSSGGDRHDALEGTQYTYLDDGQEVDSEEVEVDNDEDEDEEDQERAAGGERRTGNRRMGPLPHATRVLDRSQWGFIRGILRKKQKELANAGVQTVDCTEYRLDGRYDFISVETFAKFSRWWVPLMGTLGIIRNDWARTRPVFVHGFIGRLETDENLRRARGAFLLRFSESHPGKLVISRAYHHSLVEVTEGGRCYMTVNQQGTRREYESLHDLVTQNGQLRHLYQDIPMEQVFTGRAPAAPETETEGAPEARRENGYELGAAS</sequence>